<dbReference type="NCBIfam" id="NF008218">
    <property type="entry name" value="PRK10985.1"/>
    <property type="match status" value="1"/>
</dbReference>
<dbReference type="Gene3D" id="3.40.50.1820">
    <property type="entry name" value="alpha/beta hydrolase"/>
    <property type="match status" value="1"/>
</dbReference>
<dbReference type="AlphaFoldDB" id="A0A432X7K4"/>
<feature type="active site" description="Charge relay system" evidence="4">
    <location>
        <position position="282"/>
    </location>
</feature>
<reference evidence="6 7" key="1">
    <citation type="journal article" date="2011" name="Front. Microbiol.">
        <title>Genomic signatures of strain selection and enhancement in Bacillus atrophaeus var. globigii, a historical biowarfare simulant.</title>
        <authorList>
            <person name="Gibbons H.S."/>
            <person name="Broomall S.M."/>
            <person name="McNew L.A."/>
            <person name="Daligault H."/>
            <person name="Chapman C."/>
            <person name="Bruce D."/>
            <person name="Karavis M."/>
            <person name="Krepps M."/>
            <person name="McGregor P.A."/>
            <person name="Hong C."/>
            <person name="Park K.H."/>
            <person name="Akmal A."/>
            <person name="Feldman A."/>
            <person name="Lin J.S."/>
            <person name="Chang W.E."/>
            <person name="Higgs B.W."/>
            <person name="Demirev P."/>
            <person name="Lindquist J."/>
            <person name="Liem A."/>
            <person name="Fochler E."/>
            <person name="Read T.D."/>
            <person name="Tapia R."/>
            <person name="Johnson S."/>
            <person name="Bishop-Lilly K.A."/>
            <person name="Detter C."/>
            <person name="Han C."/>
            <person name="Sozhamannan S."/>
            <person name="Rosenzweig C.N."/>
            <person name="Skowronski E.W."/>
        </authorList>
    </citation>
    <scope>NUCLEOTIDE SEQUENCE [LARGE SCALE GENOMIC DNA]</scope>
    <source>
        <strain evidence="6 7">AIT1</strain>
    </source>
</reference>
<dbReference type="InterPro" id="IPR050960">
    <property type="entry name" value="AB_hydrolase_4_sf"/>
</dbReference>
<dbReference type="PIRSF" id="PIRSF005211">
    <property type="entry name" value="Ab_hydro_YheT"/>
    <property type="match status" value="1"/>
</dbReference>
<evidence type="ECO:0000256" key="3">
    <source>
        <dbReference type="ARBA" id="ARBA00022801"/>
    </source>
</evidence>
<dbReference type="InterPro" id="IPR000073">
    <property type="entry name" value="AB_hydrolase_1"/>
</dbReference>
<dbReference type="InterPro" id="IPR000952">
    <property type="entry name" value="AB_hydrolase_4_CS"/>
</dbReference>
<proteinExistence type="inferred from homology"/>
<dbReference type="InterPro" id="IPR029058">
    <property type="entry name" value="AB_hydrolase_fold"/>
</dbReference>
<gene>
    <name evidence="6" type="ORF">CWE15_05050</name>
</gene>
<comment type="similarity">
    <text evidence="1">Belongs to the AB hydrolase superfamily. AB hydrolase 4 family.</text>
</comment>
<evidence type="ECO:0000256" key="2">
    <source>
        <dbReference type="ARBA" id="ARBA00022487"/>
    </source>
</evidence>
<dbReference type="Proteomes" id="UP000286976">
    <property type="component" value="Unassembled WGS sequence"/>
</dbReference>
<dbReference type="PROSITE" id="PS01133">
    <property type="entry name" value="UPF0017"/>
    <property type="match status" value="1"/>
</dbReference>
<comment type="caution">
    <text evidence="6">The sequence shown here is derived from an EMBL/GenBank/DDBJ whole genome shotgun (WGS) entry which is preliminary data.</text>
</comment>
<dbReference type="EMBL" id="PIPQ01000002">
    <property type="protein sequence ID" value="RUO42777.1"/>
    <property type="molecule type" value="Genomic_DNA"/>
</dbReference>
<dbReference type="InterPro" id="IPR012020">
    <property type="entry name" value="ABHD4"/>
</dbReference>
<evidence type="ECO:0000313" key="6">
    <source>
        <dbReference type="EMBL" id="RUO42777.1"/>
    </source>
</evidence>
<organism evidence="6 7">
    <name type="scientific">Aliidiomarina taiwanensis</name>
    <dbReference type="NCBI Taxonomy" id="946228"/>
    <lineage>
        <taxon>Bacteria</taxon>
        <taxon>Pseudomonadati</taxon>
        <taxon>Pseudomonadota</taxon>
        <taxon>Gammaproteobacteria</taxon>
        <taxon>Alteromonadales</taxon>
        <taxon>Idiomarinaceae</taxon>
        <taxon>Aliidiomarina</taxon>
    </lineage>
</organism>
<dbReference type="SUPFAM" id="SSF53474">
    <property type="entry name" value="alpha/beta-Hydrolases"/>
    <property type="match status" value="1"/>
</dbReference>
<dbReference type="GO" id="GO:0047372">
    <property type="term" value="F:monoacylglycerol lipase activity"/>
    <property type="evidence" value="ECO:0007669"/>
    <property type="project" value="TreeGrafter"/>
</dbReference>
<evidence type="ECO:0000256" key="1">
    <source>
        <dbReference type="ARBA" id="ARBA00010884"/>
    </source>
</evidence>
<evidence type="ECO:0000259" key="5">
    <source>
        <dbReference type="Pfam" id="PF00561"/>
    </source>
</evidence>
<name>A0A432X7K4_9GAMM</name>
<protein>
    <submittedName>
        <fullName evidence="6">Hydrolase</fullName>
    </submittedName>
</protein>
<accession>A0A432X7K4</accession>
<keyword evidence="7" id="KW-1185">Reference proteome</keyword>
<keyword evidence="3 6" id="KW-0378">Hydrolase</keyword>
<feature type="domain" description="AB hydrolase-1" evidence="5">
    <location>
        <begin position="74"/>
        <end position="315"/>
    </location>
</feature>
<sequence>MQAPPTSHNETIVSNHFKPHPWFRNNHLQTLWSRLAKYQCMATLHWHEFPLPDGDFVDLAWSDDPVTVAARPAPLVVIFHGLEGSARSSYADQLMLAARQQGWYAVVMHFRSCSGRPNRLARAYHSGDTGDARYFLQHLAEHFPNNPLFTAGYSLGGNMLVKLLAESPELPIVAASAVSPPLALAPSSVRVNKGWSRMYRNHLLNQLKQKTWLKLERGIIRSQLSISERTLLAIRDFPTFDNLVTAPLHGFADADDYYQQCSGLQFLPQVQHPLLVVHAKDDPFTCAASIPHPNQLSPQVHYELQQRGGHVGFIEQRQGKATPWLPPRLMHWFSLHTPHNK</sequence>
<dbReference type="PANTHER" id="PTHR10794:SF94">
    <property type="entry name" value="ESTERASE YHET-RELATED"/>
    <property type="match status" value="1"/>
</dbReference>
<evidence type="ECO:0000313" key="7">
    <source>
        <dbReference type="Proteomes" id="UP000286976"/>
    </source>
</evidence>
<dbReference type="RefSeq" id="WP_126756992.1">
    <property type="nucleotide sequence ID" value="NZ_PIPQ01000002.1"/>
</dbReference>
<dbReference type="OrthoDB" id="332676at2"/>
<dbReference type="GO" id="GO:0034338">
    <property type="term" value="F:short-chain carboxylesterase activity"/>
    <property type="evidence" value="ECO:0007669"/>
    <property type="project" value="TreeGrafter"/>
</dbReference>
<dbReference type="PANTHER" id="PTHR10794">
    <property type="entry name" value="ABHYDROLASE DOMAIN-CONTAINING PROTEIN"/>
    <property type="match status" value="1"/>
</dbReference>
<evidence type="ECO:0000256" key="4">
    <source>
        <dbReference type="PIRSR" id="PIRSR005211-1"/>
    </source>
</evidence>
<feature type="active site" description="Charge relay system" evidence="4">
    <location>
        <position position="154"/>
    </location>
</feature>
<dbReference type="Pfam" id="PF00561">
    <property type="entry name" value="Abhydrolase_1"/>
    <property type="match status" value="1"/>
</dbReference>
<keyword evidence="2" id="KW-0719">Serine esterase</keyword>
<feature type="active site" description="Charge relay system" evidence="4">
    <location>
        <position position="310"/>
    </location>
</feature>